<dbReference type="EMBL" id="LAFY01000328">
    <property type="protein sequence ID" value="KJY00293.1"/>
    <property type="molecule type" value="Genomic_DNA"/>
</dbReference>
<name>A0A0F4GTB4_9PEZI</name>
<comment type="caution">
    <text evidence="5">The sequence shown here is derived from an EMBL/GenBank/DDBJ whole genome shotgun (WGS) entry which is preliminary data.</text>
</comment>
<dbReference type="Proteomes" id="UP000033647">
    <property type="component" value="Unassembled WGS sequence"/>
</dbReference>
<keyword evidence="2" id="KW-0963">Cytoplasm</keyword>
<comment type="subcellular location">
    <subcellularLocation>
        <location evidence="1">Cytoplasm</location>
    </subcellularLocation>
</comment>
<reference evidence="5 6" key="1">
    <citation type="submission" date="2015-03" db="EMBL/GenBank/DDBJ databases">
        <title>RNA-seq based gene annotation and comparative genomics of four Zymoseptoria species reveal species-specific pathogenicity related genes and transposable element activity.</title>
        <authorList>
            <person name="Grandaubert J."/>
            <person name="Bhattacharyya A."/>
            <person name="Stukenbrock E.H."/>
        </authorList>
    </citation>
    <scope>NUCLEOTIDE SEQUENCE [LARGE SCALE GENOMIC DNA]</scope>
    <source>
        <strain evidence="5 6">Zb18110</strain>
    </source>
</reference>
<feature type="region of interest" description="Disordered" evidence="4">
    <location>
        <begin position="1"/>
        <end position="181"/>
    </location>
</feature>
<feature type="compositionally biased region" description="Polar residues" evidence="4">
    <location>
        <begin position="326"/>
        <end position="335"/>
    </location>
</feature>
<dbReference type="GO" id="GO:0051295">
    <property type="term" value="P:establishment of meiotic spindle localization"/>
    <property type="evidence" value="ECO:0007669"/>
    <property type="project" value="TreeGrafter"/>
</dbReference>
<feature type="compositionally biased region" description="Polar residues" evidence="4">
    <location>
        <begin position="343"/>
        <end position="366"/>
    </location>
</feature>
<feature type="compositionally biased region" description="Pro residues" evidence="4">
    <location>
        <begin position="1"/>
        <end position="13"/>
    </location>
</feature>
<evidence type="ECO:0000256" key="4">
    <source>
        <dbReference type="SAM" id="MobiDB-lite"/>
    </source>
</evidence>
<gene>
    <name evidence="5" type="ORF">TI39_contig336g00040</name>
</gene>
<dbReference type="PANTHER" id="PTHR22706:SF1">
    <property type="entry name" value="ASSEMBLY FACTOR FOR SPINDLE MICROTUBULES"/>
    <property type="match status" value="1"/>
</dbReference>
<evidence type="ECO:0000256" key="2">
    <source>
        <dbReference type="ARBA" id="ARBA00022490"/>
    </source>
</evidence>
<dbReference type="STRING" id="1047168.A0A0F4GTB4"/>
<dbReference type="Gene3D" id="1.10.418.10">
    <property type="entry name" value="Calponin-like domain"/>
    <property type="match status" value="1"/>
</dbReference>
<dbReference type="GO" id="GO:0005516">
    <property type="term" value="F:calmodulin binding"/>
    <property type="evidence" value="ECO:0007669"/>
    <property type="project" value="UniProtKB-KW"/>
</dbReference>
<evidence type="ECO:0000256" key="1">
    <source>
        <dbReference type="ARBA" id="ARBA00004496"/>
    </source>
</evidence>
<dbReference type="OrthoDB" id="76388at2759"/>
<dbReference type="InterPro" id="IPR036872">
    <property type="entry name" value="CH_dom_sf"/>
</dbReference>
<feature type="compositionally biased region" description="Basic residues" evidence="4">
    <location>
        <begin position="203"/>
        <end position="213"/>
    </location>
</feature>
<accession>A0A0F4GTB4</accession>
<dbReference type="SUPFAM" id="SSF47576">
    <property type="entry name" value="Calponin-homology domain, CH-domain"/>
    <property type="match status" value="1"/>
</dbReference>
<evidence type="ECO:0000313" key="5">
    <source>
        <dbReference type="EMBL" id="KJY00293.1"/>
    </source>
</evidence>
<dbReference type="PANTHER" id="PTHR22706">
    <property type="entry name" value="ASSEMBLY FACTOR FOR SPINDLE MICROTUBULES"/>
    <property type="match status" value="1"/>
</dbReference>
<dbReference type="GO" id="GO:0000922">
    <property type="term" value="C:spindle pole"/>
    <property type="evidence" value="ECO:0007669"/>
    <property type="project" value="TreeGrafter"/>
</dbReference>
<dbReference type="GO" id="GO:0005737">
    <property type="term" value="C:cytoplasm"/>
    <property type="evidence" value="ECO:0007669"/>
    <property type="project" value="UniProtKB-SubCell"/>
</dbReference>
<feature type="compositionally biased region" description="Basic and acidic residues" evidence="4">
    <location>
        <begin position="146"/>
        <end position="157"/>
    </location>
</feature>
<keyword evidence="6" id="KW-1185">Reference proteome</keyword>
<sequence length="1025" mass="113408">MLPPDTTPCPPAAAPSRRLSIAPTDDNTENVDFTRAVDLPSRRPQSTMLGGAARRPNGNDLDIVAEETSEPAPNGGPTGTGKTLLSKPAMRSRRMLGGASGSSNVMSNEVRSQGVRPKGPGPKEAVISDLTRRSVEMMDYGGSEVDGAKEDGGERRRTIFVPSDDTTMLTIHPGAHNTNRLDDTFQVGVPVDSAQTSDDSHAIKQKPVRKPKRLSLAAAPKRMPLGQLMQSPHNHALQGDSNDVAGAPTGKENIPPRFSMQSSIDCNQKPKPKPKRMSMIPDSQSGPLTIRIPNIKSAGLPPRKSASKMRPTSQSAGLPSRDRASTTENVPTAQSARLPPPKSASTTKLSPEPSFNTVQPATSITTVPKPKQEVSDIADKVAPPSSLKVTIAERRRATKAANLQLFPLLTETVKHPEIFDDNWVDQQEIAVTHITNVIFAEAGLAITADEWTIPELRAYMLVTYDVEEVAILNNRLQAALQYGSIQPTVNPNYPHDRTRDIGLRRQFLNLWTNYNHKYLSAAVEVVTGRSLPSNNPLVANTIDPHAAKRNLNLFLESFFIYDVGAQHPAGASEAVIAEARERKTLQRCLMLVWLLDRVQDEGQIPMLLFRPKSQLKSSAEVLEVLGRMLLPNSPNLETALSRLGYDVVYDQHPLRELQYHIDNLAVDLRDGVLLVKLVELLLYEDDKCLSPGGTTLSRRPDFNMADDVMLSEATWGTDEVFNDGRSHLPEPILTRHLRYPCVSDTQKLWNIRLAIDAFNAACYRDGFPQAEIDPRNILYGHRVKTISLLTNITSFYGHIHLVDFGLLLADVKRAGIDTSSLPSNEAGARTFAEVVSLLQAWATVRAAEHGVAVDDMTTSFGGPRVWLALCKTYGPEHIAQRPTLEKYLQLLGCGQFWSEQFYNINRNPTRNTTIANLAYLAAIVLPRDHKLRSVRILQRVWRKKQEWKEMRRRILHISVGRECAVLGETRVHVLTTVLKMQRAWRSVLAKRVEQLIAGVMAFQPLAKGWVVRNKGKAARHVIGGW</sequence>
<protein>
    <submittedName>
        <fullName evidence="5">Calmodulin-binding protein Sha1</fullName>
    </submittedName>
</protein>
<proteinExistence type="predicted"/>
<dbReference type="AlphaFoldDB" id="A0A0F4GTB4"/>
<keyword evidence="3" id="KW-0112">Calmodulin-binding</keyword>
<dbReference type="InterPro" id="IPR051185">
    <property type="entry name" value="ASPM"/>
</dbReference>
<feature type="region of interest" description="Disordered" evidence="4">
    <location>
        <begin position="193"/>
        <end position="379"/>
    </location>
</feature>
<evidence type="ECO:0000256" key="3">
    <source>
        <dbReference type="ARBA" id="ARBA00022860"/>
    </source>
</evidence>
<feature type="compositionally biased region" description="Basic and acidic residues" evidence="4">
    <location>
        <begin position="370"/>
        <end position="379"/>
    </location>
</feature>
<feature type="compositionally biased region" description="Low complexity" evidence="4">
    <location>
        <begin position="14"/>
        <end position="23"/>
    </location>
</feature>
<organism evidence="5 6">
    <name type="scientific">Zymoseptoria brevis</name>
    <dbReference type="NCBI Taxonomy" id="1047168"/>
    <lineage>
        <taxon>Eukaryota</taxon>
        <taxon>Fungi</taxon>
        <taxon>Dikarya</taxon>
        <taxon>Ascomycota</taxon>
        <taxon>Pezizomycotina</taxon>
        <taxon>Dothideomycetes</taxon>
        <taxon>Dothideomycetidae</taxon>
        <taxon>Mycosphaerellales</taxon>
        <taxon>Mycosphaerellaceae</taxon>
        <taxon>Zymoseptoria</taxon>
    </lineage>
</organism>
<feature type="compositionally biased region" description="Polar residues" evidence="4">
    <location>
        <begin position="101"/>
        <end position="111"/>
    </location>
</feature>
<dbReference type="GO" id="GO:0000278">
    <property type="term" value="P:mitotic cell cycle"/>
    <property type="evidence" value="ECO:0007669"/>
    <property type="project" value="TreeGrafter"/>
</dbReference>
<dbReference type="GO" id="GO:0007051">
    <property type="term" value="P:spindle organization"/>
    <property type="evidence" value="ECO:0007669"/>
    <property type="project" value="TreeGrafter"/>
</dbReference>
<evidence type="ECO:0000313" key="6">
    <source>
        <dbReference type="Proteomes" id="UP000033647"/>
    </source>
</evidence>